<accession>A0A081MZX1</accession>
<keyword evidence="11 14" id="KW-0411">Iron-sulfur</keyword>
<evidence type="ECO:0000313" key="18">
    <source>
        <dbReference type="Proteomes" id="UP000028073"/>
    </source>
</evidence>
<comment type="cofactor">
    <cofactor evidence="3">
        <name>[4Fe-4S] cluster</name>
        <dbReference type="ChEBI" id="CHEBI:49883"/>
    </cofactor>
</comment>
<keyword evidence="8 14" id="KW-0479">Metal-binding</keyword>
<proteinExistence type="inferred from homology"/>
<gene>
    <name evidence="17" type="ORF">GZ78_28560</name>
</gene>
<evidence type="ECO:0000256" key="15">
    <source>
        <dbReference type="PIRSR" id="PIRSR603739-50"/>
    </source>
</evidence>
<dbReference type="InterPro" id="IPR007197">
    <property type="entry name" value="rSAM"/>
</dbReference>
<dbReference type="NCBIfam" id="TIGR00238">
    <property type="entry name" value="KamA family radical SAM protein"/>
    <property type="match status" value="1"/>
</dbReference>
<evidence type="ECO:0000256" key="9">
    <source>
        <dbReference type="ARBA" id="ARBA00022898"/>
    </source>
</evidence>
<evidence type="ECO:0000256" key="14">
    <source>
        <dbReference type="PIRSR" id="PIRSR004911-1"/>
    </source>
</evidence>
<evidence type="ECO:0000313" key="17">
    <source>
        <dbReference type="EMBL" id="KEQ11744.1"/>
    </source>
</evidence>
<keyword evidence="12" id="KW-0413">Isomerase</keyword>
<dbReference type="AlphaFoldDB" id="A0A081MZX1"/>
<dbReference type="Proteomes" id="UP000028073">
    <property type="component" value="Unassembled WGS sequence"/>
</dbReference>
<dbReference type="PANTHER" id="PTHR30538:SF1">
    <property type="entry name" value="L-LYSINE 2,3-AMINOMUTASE"/>
    <property type="match status" value="1"/>
</dbReference>
<organism evidence="17 18">
    <name type="scientific">Endozoicomonas numazuensis</name>
    <dbReference type="NCBI Taxonomy" id="1137799"/>
    <lineage>
        <taxon>Bacteria</taxon>
        <taxon>Pseudomonadati</taxon>
        <taxon>Pseudomonadota</taxon>
        <taxon>Gammaproteobacteria</taxon>
        <taxon>Oceanospirillales</taxon>
        <taxon>Endozoicomonadaceae</taxon>
        <taxon>Endozoicomonas</taxon>
    </lineage>
</organism>
<comment type="cofactor">
    <cofactor evidence="2 15">
        <name>pyridoxal 5'-phosphate</name>
        <dbReference type="ChEBI" id="CHEBI:597326"/>
    </cofactor>
</comment>
<dbReference type="GO" id="GO:0016853">
    <property type="term" value="F:isomerase activity"/>
    <property type="evidence" value="ECO:0007669"/>
    <property type="project" value="UniProtKB-KW"/>
</dbReference>
<evidence type="ECO:0000256" key="8">
    <source>
        <dbReference type="ARBA" id="ARBA00022723"/>
    </source>
</evidence>
<comment type="catalytic activity">
    <reaction evidence="1">
        <text>L-lysine = D-beta-lysine</text>
        <dbReference type="Rhea" id="RHEA:44148"/>
        <dbReference type="ChEBI" id="CHEBI:32551"/>
        <dbReference type="ChEBI" id="CHEBI:84138"/>
    </reaction>
</comment>
<dbReference type="PANTHER" id="PTHR30538">
    <property type="entry name" value="LYSINE 2,3-AMINOMUTASE-RELATED"/>
    <property type="match status" value="1"/>
</dbReference>
<feature type="binding site" evidence="14">
    <location>
        <position position="115"/>
    </location>
    <ligand>
        <name>[4Fe-4S] cluster</name>
        <dbReference type="ChEBI" id="CHEBI:49883"/>
        <note>4Fe-4S-S-AdoMet</note>
    </ligand>
</feature>
<evidence type="ECO:0000256" key="2">
    <source>
        <dbReference type="ARBA" id="ARBA00001933"/>
    </source>
</evidence>
<dbReference type="eggNOG" id="COG1509">
    <property type="taxonomic scope" value="Bacteria"/>
</dbReference>
<evidence type="ECO:0000256" key="11">
    <source>
        <dbReference type="ARBA" id="ARBA00023014"/>
    </source>
</evidence>
<evidence type="ECO:0000256" key="10">
    <source>
        <dbReference type="ARBA" id="ARBA00023004"/>
    </source>
</evidence>
<keyword evidence="7" id="KW-0949">S-adenosyl-L-methionine</keyword>
<keyword evidence="10" id="KW-0408">Iron</keyword>
<feature type="binding site" evidence="14">
    <location>
        <position position="119"/>
    </location>
    <ligand>
        <name>[4Fe-4S] cluster</name>
        <dbReference type="ChEBI" id="CHEBI:49883"/>
        <note>4Fe-4S-S-AdoMet</note>
    </ligand>
</feature>
<feature type="domain" description="Radical SAM core" evidence="16">
    <location>
        <begin position="101"/>
        <end position="316"/>
    </location>
</feature>
<dbReference type="InterPro" id="IPR013785">
    <property type="entry name" value="Aldolase_TIM"/>
</dbReference>
<dbReference type="GO" id="GO:0046872">
    <property type="term" value="F:metal ion binding"/>
    <property type="evidence" value="ECO:0007669"/>
    <property type="project" value="UniProtKB-KW"/>
</dbReference>
<dbReference type="PIRSF" id="PIRSF004911">
    <property type="entry name" value="DUF160"/>
    <property type="match status" value="1"/>
</dbReference>
<dbReference type="SUPFAM" id="SSF102114">
    <property type="entry name" value="Radical SAM enzymes"/>
    <property type="match status" value="1"/>
</dbReference>
<evidence type="ECO:0000259" key="16">
    <source>
        <dbReference type="PROSITE" id="PS51918"/>
    </source>
</evidence>
<comment type="caution">
    <text evidence="17">The sequence shown here is derived from an EMBL/GenBank/DDBJ whole genome shotgun (WGS) entry which is preliminary data.</text>
</comment>
<evidence type="ECO:0000256" key="3">
    <source>
        <dbReference type="ARBA" id="ARBA00001966"/>
    </source>
</evidence>
<dbReference type="CDD" id="cd01335">
    <property type="entry name" value="Radical_SAM"/>
    <property type="match status" value="1"/>
</dbReference>
<dbReference type="SFLD" id="SFLDG01070">
    <property type="entry name" value="PLP-dependent"/>
    <property type="match status" value="1"/>
</dbReference>
<evidence type="ECO:0000256" key="1">
    <source>
        <dbReference type="ARBA" id="ARBA00001352"/>
    </source>
</evidence>
<reference evidence="17 18" key="1">
    <citation type="submission" date="2014-06" db="EMBL/GenBank/DDBJ databases">
        <title>Whole Genome Sequences of Three Symbiotic Endozoicomonas Bacteria.</title>
        <authorList>
            <person name="Neave M.J."/>
            <person name="Apprill A."/>
            <person name="Voolstra C.R."/>
        </authorList>
    </citation>
    <scope>NUCLEOTIDE SEQUENCE [LARGE SCALE GENOMIC DNA]</scope>
    <source>
        <strain evidence="17 18">DSM 25634</strain>
    </source>
</reference>
<feature type="binding site" evidence="14">
    <location>
        <position position="122"/>
    </location>
    <ligand>
        <name>[4Fe-4S] cluster</name>
        <dbReference type="ChEBI" id="CHEBI:49883"/>
        <note>4Fe-4S-S-AdoMet</note>
    </ligand>
</feature>
<keyword evidence="18" id="KW-1185">Reference proteome</keyword>
<keyword evidence="9 15" id="KW-0663">Pyridoxal phosphate</keyword>
<evidence type="ECO:0000256" key="5">
    <source>
        <dbReference type="ARBA" id="ARBA00022363"/>
    </source>
</evidence>
<dbReference type="SFLD" id="SFLDF00314">
    <property type="entry name" value="L-lysine_2_3-aminomutase_(yjeK"/>
    <property type="match status" value="1"/>
</dbReference>
<feature type="modified residue" description="N6-(pyridoxal phosphate)lysine" evidence="15">
    <location>
        <position position="327"/>
    </location>
</feature>
<dbReference type="GO" id="GO:0051539">
    <property type="term" value="F:4 iron, 4 sulfur cluster binding"/>
    <property type="evidence" value="ECO:0007669"/>
    <property type="project" value="UniProtKB-KW"/>
</dbReference>
<dbReference type="Gene3D" id="3.20.20.70">
    <property type="entry name" value="Aldolase class I"/>
    <property type="match status" value="1"/>
</dbReference>
<dbReference type="SFLD" id="SFLDS00029">
    <property type="entry name" value="Radical_SAM"/>
    <property type="match status" value="1"/>
</dbReference>
<evidence type="ECO:0000256" key="6">
    <source>
        <dbReference type="ARBA" id="ARBA00022485"/>
    </source>
</evidence>
<sequence length="333" mass="37098">MLPEERTASWKKVLSDSVTEPEELLKILSLPESLLSGAINGSNSFSMRIPHPYIDRMTKGDQFDPLLRQVLPLGEECEDVSGFSLDPLAEQSQNPAEGIIHKYRGRLLLIVSGACAINCRFCFRRHFPYGDNQLGGDNWMQAVEYIRSQESIHEVILSGGDPLAATDSRLARMVDALSDIPHVKTLRIHTRLPVVIPQRITEEMLQWFCGGRLKPVMVIHCNHANEIDEQVEQALKKLRNAGATLLNQTVLLKGVNDNSDSLADLSHALFAAGVMPYYLHLLDRVQGAAHFDVPEERAKVLITELMHQCPGYLVPRLVREVAGEASKTPIPIS</sequence>
<dbReference type="InterPro" id="IPR022462">
    <property type="entry name" value="EpmB"/>
</dbReference>
<evidence type="ECO:0000256" key="12">
    <source>
        <dbReference type="ARBA" id="ARBA00023235"/>
    </source>
</evidence>
<dbReference type="PROSITE" id="PS51918">
    <property type="entry name" value="RADICAL_SAM"/>
    <property type="match status" value="1"/>
</dbReference>
<evidence type="ECO:0000256" key="13">
    <source>
        <dbReference type="ARBA" id="ARBA00030756"/>
    </source>
</evidence>
<comment type="similarity">
    <text evidence="4">Belongs to the radical SAM superfamily. KamA family.</text>
</comment>
<dbReference type="InterPro" id="IPR058240">
    <property type="entry name" value="rSAM_sf"/>
</dbReference>
<dbReference type="NCBIfam" id="TIGR03821">
    <property type="entry name" value="EFP_modif_epmB"/>
    <property type="match status" value="1"/>
</dbReference>
<dbReference type="STRING" id="1137799.GZ78_28560"/>
<keyword evidence="6 14" id="KW-0004">4Fe-4S</keyword>
<protein>
    <recommendedName>
        <fullName evidence="5">L-lysine 2,3-aminomutase</fullName>
    </recommendedName>
    <alternativeName>
        <fullName evidence="13">EF-P post-translational modification enzyme B</fullName>
    </alternativeName>
</protein>
<name>A0A081MZX1_9GAMM</name>
<evidence type="ECO:0000256" key="7">
    <source>
        <dbReference type="ARBA" id="ARBA00022691"/>
    </source>
</evidence>
<evidence type="ECO:0000256" key="4">
    <source>
        <dbReference type="ARBA" id="ARBA00008703"/>
    </source>
</evidence>
<dbReference type="EMBL" id="JOKH01000013">
    <property type="protein sequence ID" value="KEQ11744.1"/>
    <property type="molecule type" value="Genomic_DNA"/>
</dbReference>
<dbReference type="InterPro" id="IPR003739">
    <property type="entry name" value="Lys_aminomutase/Glu_NH3_mut"/>
</dbReference>